<reference evidence="2 3" key="1">
    <citation type="submission" date="2020-02" db="EMBL/GenBank/DDBJ databases">
        <authorList>
            <person name="Ferguson B K."/>
        </authorList>
    </citation>
    <scope>NUCLEOTIDE SEQUENCE [LARGE SCALE GENOMIC DNA]</scope>
</reference>
<name>A0A6H5G398_9HEMI</name>
<evidence type="ECO:0000313" key="3">
    <source>
        <dbReference type="Proteomes" id="UP000479000"/>
    </source>
</evidence>
<dbReference type="InterPro" id="IPR011993">
    <property type="entry name" value="PH-like_dom_sf"/>
</dbReference>
<organism evidence="2 3">
    <name type="scientific">Nesidiocoris tenuis</name>
    <dbReference type="NCBI Taxonomy" id="355587"/>
    <lineage>
        <taxon>Eukaryota</taxon>
        <taxon>Metazoa</taxon>
        <taxon>Ecdysozoa</taxon>
        <taxon>Arthropoda</taxon>
        <taxon>Hexapoda</taxon>
        <taxon>Insecta</taxon>
        <taxon>Pterygota</taxon>
        <taxon>Neoptera</taxon>
        <taxon>Paraneoptera</taxon>
        <taxon>Hemiptera</taxon>
        <taxon>Heteroptera</taxon>
        <taxon>Panheteroptera</taxon>
        <taxon>Cimicomorpha</taxon>
        <taxon>Miridae</taxon>
        <taxon>Dicyphina</taxon>
        <taxon>Nesidiocoris</taxon>
    </lineage>
</organism>
<feature type="domain" description="PID" evidence="1">
    <location>
        <begin position="1"/>
        <end position="59"/>
    </location>
</feature>
<dbReference type="InterPro" id="IPR051133">
    <property type="entry name" value="Adapter_Engulfment-Domain"/>
</dbReference>
<dbReference type="PANTHER" id="PTHR11232">
    <property type="entry name" value="PHOSPHOTYROSINE INTERACTION DOMAIN-CONTAINING FAMILY MEMBER"/>
    <property type="match status" value="1"/>
</dbReference>
<dbReference type="Gene3D" id="2.30.29.30">
    <property type="entry name" value="Pleckstrin-homology domain (PH domain)/Phosphotyrosine-binding domain (PTB)"/>
    <property type="match status" value="1"/>
</dbReference>
<evidence type="ECO:0000313" key="2">
    <source>
        <dbReference type="EMBL" id="CAA9996963.1"/>
    </source>
</evidence>
<sequence>FMGSTEVDQPKGIEVVKEGIRKLQFNQQLKKAEGTKMSKVELTISIDGVAIQEPKTKVCTI</sequence>
<dbReference type="SUPFAM" id="SSF50729">
    <property type="entry name" value="PH domain-like"/>
    <property type="match status" value="1"/>
</dbReference>
<evidence type="ECO:0000259" key="1">
    <source>
        <dbReference type="Pfam" id="PF00640"/>
    </source>
</evidence>
<dbReference type="AlphaFoldDB" id="A0A6H5G398"/>
<accession>A0A6H5G398</accession>
<feature type="non-terminal residue" evidence="2">
    <location>
        <position position="1"/>
    </location>
</feature>
<protein>
    <recommendedName>
        <fullName evidence="1">PID domain-containing protein</fullName>
    </recommendedName>
</protein>
<gene>
    <name evidence="2" type="ORF">NTEN_LOCUS3335</name>
</gene>
<dbReference type="EMBL" id="CADCXU010005259">
    <property type="protein sequence ID" value="CAA9996963.1"/>
    <property type="molecule type" value="Genomic_DNA"/>
</dbReference>
<dbReference type="InterPro" id="IPR006020">
    <property type="entry name" value="PTB/PI_dom"/>
</dbReference>
<dbReference type="Proteomes" id="UP000479000">
    <property type="component" value="Unassembled WGS sequence"/>
</dbReference>
<keyword evidence="3" id="KW-1185">Reference proteome</keyword>
<dbReference type="Pfam" id="PF00640">
    <property type="entry name" value="PID"/>
    <property type="match status" value="1"/>
</dbReference>
<dbReference type="PANTHER" id="PTHR11232:SF77">
    <property type="entry name" value="GULP PTB DOMAIN CONTAINING ENGULFMENT ADAPTOR 1"/>
    <property type="match status" value="1"/>
</dbReference>
<proteinExistence type="predicted"/>
<dbReference type="OrthoDB" id="10057585at2759"/>